<dbReference type="Gene3D" id="2.30.30.40">
    <property type="entry name" value="SH3 Domains"/>
    <property type="match status" value="1"/>
</dbReference>
<protein>
    <recommendedName>
        <fullName evidence="3">SH3 domain-containing protein</fullName>
    </recommendedName>
</protein>
<dbReference type="Proteomes" id="UP001476798">
    <property type="component" value="Unassembled WGS sequence"/>
</dbReference>
<accession>A0ABV0PPJ2</accession>
<dbReference type="SUPFAM" id="SSF50044">
    <property type="entry name" value="SH3-domain"/>
    <property type="match status" value="1"/>
</dbReference>
<name>A0ABV0PPJ2_9TELE</name>
<keyword evidence="2" id="KW-1185">Reference proteome</keyword>
<gene>
    <name evidence="1" type="ORF">GOODEAATRI_015569</name>
</gene>
<comment type="caution">
    <text evidence="1">The sequence shown here is derived from an EMBL/GenBank/DDBJ whole genome shotgun (WGS) entry which is preliminary data.</text>
</comment>
<dbReference type="InterPro" id="IPR036028">
    <property type="entry name" value="SH3-like_dom_sf"/>
</dbReference>
<organism evidence="1 2">
    <name type="scientific">Goodea atripinnis</name>
    <dbReference type="NCBI Taxonomy" id="208336"/>
    <lineage>
        <taxon>Eukaryota</taxon>
        <taxon>Metazoa</taxon>
        <taxon>Chordata</taxon>
        <taxon>Craniata</taxon>
        <taxon>Vertebrata</taxon>
        <taxon>Euteleostomi</taxon>
        <taxon>Actinopterygii</taxon>
        <taxon>Neopterygii</taxon>
        <taxon>Teleostei</taxon>
        <taxon>Neoteleostei</taxon>
        <taxon>Acanthomorphata</taxon>
        <taxon>Ovalentaria</taxon>
        <taxon>Atherinomorphae</taxon>
        <taxon>Cyprinodontiformes</taxon>
        <taxon>Goodeidae</taxon>
        <taxon>Goodea</taxon>
    </lineage>
</organism>
<reference evidence="1 2" key="1">
    <citation type="submission" date="2021-06" db="EMBL/GenBank/DDBJ databases">
        <authorList>
            <person name="Palmer J.M."/>
        </authorList>
    </citation>
    <scope>NUCLEOTIDE SEQUENCE [LARGE SCALE GENOMIC DNA]</scope>
    <source>
        <strain evidence="1 2">GA_2019</strain>
        <tissue evidence="1">Muscle</tissue>
    </source>
</reference>
<dbReference type="EMBL" id="JAHRIO010081121">
    <property type="protein sequence ID" value="MEQ2185182.1"/>
    <property type="molecule type" value="Genomic_DNA"/>
</dbReference>
<evidence type="ECO:0000313" key="1">
    <source>
        <dbReference type="EMBL" id="MEQ2185182.1"/>
    </source>
</evidence>
<evidence type="ECO:0008006" key="3">
    <source>
        <dbReference type="Google" id="ProtNLM"/>
    </source>
</evidence>
<sequence length="96" mass="10794">MQKATVNPRSTTVLSWQPTLHANPTRAHFGLSQRRSHREVSVSTRGSRHDTALFDPCLSLLPNRAGEYNIHGWWVGELNGTMGIVPKDFLQPAYIL</sequence>
<evidence type="ECO:0000313" key="2">
    <source>
        <dbReference type="Proteomes" id="UP001476798"/>
    </source>
</evidence>
<proteinExistence type="predicted"/>